<evidence type="ECO:0000259" key="2">
    <source>
        <dbReference type="SMART" id="SM00481"/>
    </source>
</evidence>
<dbReference type="AlphaFoldDB" id="A0A644ZJG7"/>
<evidence type="ECO:0000256" key="1">
    <source>
        <dbReference type="SAM" id="MobiDB-lite"/>
    </source>
</evidence>
<name>A0A644ZJG7_9ZZZZ</name>
<dbReference type="PANTHER" id="PTHR36928:SF1">
    <property type="entry name" value="PHOSPHATASE YCDX-RELATED"/>
    <property type="match status" value="1"/>
</dbReference>
<evidence type="ECO:0000313" key="3">
    <source>
        <dbReference type="EMBL" id="MPM41030.1"/>
    </source>
</evidence>
<comment type="caution">
    <text evidence="3">The sequence shown here is derived from an EMBL/GenBank/DDBJ whole genome shotgun (WGS) entry which is preliminary data.</text>
</comment>
<dbReference type="PANTHER" id="PTHR36928">
    <property type="entry name" value="PHOSPHATASE YCDX-RELATED"/>
    <property type="match status" value="1"/>
</dbReference>
<proteinExistence type="predicted"/>
<dbReference type="NCBIfam" id="NF006702">
    <property type="entry name" value="PRK09248.1"/>
    <property type="match status" value="1"/>
</dbReference>
<dbReference type="InterPro" id="IPR004013">
    <property type="entry name" value="PHP_dom"/>
</dbReference>
<reference evidence="3" key="1">
    <citation type="submission" date="2019-08" db="EMBL/GenBank/DDBJ databases">
        <authorList>
            <person name="Kucharzyk K."/>
            <person name="Murdoch R.W."/>
            <person name="Higgins S."/>
            <person name="Loffler F."/>
        </authorList>
    </citation>
    <scope>NUCLEOTIDE SEQUENCE</scope>
</reference>
<dbReference type="InterPro" id="IPR016195">
    <property type="entry name" value="Pol/histidinol_Pase-like"/>
</dbReference>
<dbReference type="EC" id="3.1.3.-" evidence="3"/>
<accession>A0A644ZJG7</accession>
<dbReference type="EMBL" id="VSSQ01009219">
    <property type="protein sequence ID" value="MPM41030.1"/>
    <property type="molecule type" value="Genomic_DNA"/>
</dbReference>
<dbReference type="CDD" id="cd07437">
    <property type="entry name" value="PHP_HisPPase_Ycdx_like"/>
    <property type="match status" value="1"/>
</dbReference>
<organism evidence="3">
    <name type="scientific">bioreactor metagenome</name>
    <dbReference type="NCBI Taxonomy" id="1076179"/>
    <lineage>
        <taxon>unclassified sequences</taxon>
        <taxon>metagenomes</taxon>
        <taxon>ecological metagenomes</taxon>
    </lineage>
</organism>
<dbReference type="InterPro" id="IPR050243">
    <property type="entry name" value="PHP_phosphatase"/>
</dbReference>
<feature type="region of interest" description="Disordered" evidence="1">
    <location>
        <begin position="85"/>
        <end position="107"/>
    </location>
</feature>
<dbReference type="GO" id="GO:0005829">
    <property type="term" value="C:cytosol"/>
    <property type="evidence" value="ECO:0007669"/>
    <property type="project" value="TreeGrafter"/>
</dbReference>
<dbReference type="Gene3D" id="3.20.20.140">
    <property type="entry name" value="Metal-dependent hydrolases"/>
    <property type="match status" value="1"/>
</dbReference>
<gene>
    <name evidence="3" type="primary">ycdX_10</name>
    <name evidence="3" type="ORF">SDC9_87679</name>
</gene>
<protein>
    <submittedName>
        <fullName evidence="3">Phosphatase YcdX</fullName>
        <ecNumber evidence="3">3.1.3.-</ecNumber>
    </submittedName>
</protein>
<sequence>MNSPSLPMAMGPTIVSRTYSMVPLLPWCFLPVYCGSKDGKKHPRIYQKSADSGERHRCSRIGAFPFPRPFVPIVQGAVWTGERPWCTKERKDRTESGRLPEKPQGDPMKPLFDLHTHTIASGHAYSSLKENIEAAAERGLTALGISDHAPAMPGTCHSFHFGNYKVIRESLLGIRIVKGIEANILDFDGSLDVGEDVLGKLEYAIASLHPPCIPFGTMEQNTRALIGAMANPYVKIIGHPDDDRYPLDYEEVVLAAQREKVALEINNSSFCPGSGRQNGVKNARIMLEVCRRHDVPVVLGSDAHIWYDVGEMSRCRALLREMNFPPELVLNCSPEGLDFILKRNGGGGAALPVSGGVSAGEK</sequence>
<feature type="compositionally biased region" description="Basic and acidic residues" evidence="1">
    <location>
        <begin position="85"/>
        <end position="104"/>
    </location>
</feature>
<dbReference type="SUPFAM" id="SSF89550">
    <property type="entry name" value="PHP domain-like"/>
    <property type="match status" value="1"/>
</dbReference>
<dbReference type="Pfam" id="PF02811">
    <property type="entry name" value="PHP"/>
    <property type="match status" value="1"/>
</dbReference>
<dbReference type="InterPro" id="IPR003141">
    <property type="entry name" value="Pol/His_phosphatase_N"/>
</dbReference>
<keyword evidence="3" id="KW-0378">Hydrolase</keyword>
<feature type="domain" description="Polymerase/histidinol phosphatase N-terminal" evidence="2">
    <location>
        <begin position="112"/>
        <end position="186"/>
    </location>
</feature>
<dbReference type="GO" id="GO:0042578">
    <property type="term" value="F:phosphoric ester hydrolase activity"/>
    <property type="evidence" value="ECO:0007669"/>
    <property type="project" value="TreeGrafter"/>
</dbReference>
<dbReference type="SMART" id="SM00481">
    <property type="entry name" value="POLIIIAc"/>
    <property type="match status" value="1"/>
</dbReference>
<dbReference type="GO" id="GO:0008270">
    <property type="term" value="F:zinc ion binding"/>
    <property type="evidence" value="ECO:0007669"/>
    <property type="project" value="TreeGrafter"/>
</dbReference>